<comment type="caution">
    <text evidence="1">The sequence shown here is derived from an EMBL/GenBank/DDBJ whole genome shotgun (WGS) entry which is preliminary data.</text>
</comment>
<sequence length="237" mass="27175">MDNKLDDKTHTCNMSDTESIKIIGVSNSHTDNAENMESTDHFADIIAENMDTSSQITLIAGNAKNDTSKLFSRSKEFNIIKKCVSRENDIIRRRTYVCEHGRRYESNSNKETGTKKILCSWHVNASCPKSRNPDSAIFINTLVDEHNHELNVDIITFEQEKKFSKEMVDDIEFLTKHCRIGATIQSRYLEGKYPSKPIYSKNLYNTISKFRPSAKSLLNNATQTSNWLDAQKEKDPR</sequence>
<proteinExistence type="predicted"/>
<dbReference type="EMBL" id="QKWP01000921">
    <property type="protein sequence ID" value="RIB13463.1"/>
    <property type="molecule type" value="Genomic_DNA"/>
</dbReference>
<dbReference type="OrthoDB" id="2355492at2759"/>
<dbReference type="AlphaFoldDB" id="A0A397V0N3"/>
<name>A0A397V0N3_9GLOM</name>
<reference evidence="1 2" key="1">
    <citation type="submission" date="2018-06" db="EMBL/GenBank/DDBJ databases">
        <title>Comparative genomics reveals the genomic features of Rhizophagus irregularis, R. cerebriforme, R. diaphanum and Gigaspora rosea, and their symbiotic lifestyle signature.</title>
        <authorList>
            <person name="Morin E."/>
            <person name="San Clemente H."/>
            <person name="Chen E.C.H."/>
            <person name="De La Providencia I."/>
            <person name="Hainaut M."/>
            <person name="Kuo A."/>
            <person name="Kohler A."/>
            <person name="Murat C."/>
            <person name="Tang N."/>
            <person name="Roy S."/>
            <person name="Loubradou J."/>
            <person name="Henrissat B."/>
            <person name="Grigoriev I.V."/>
            <person name="Corradi N."/>
            <person name="Roux C."/>
            <person name="Martin F.M."/>
        </authorList>
    </citation>
    <scope>NUCLEOTIDE SEQUENCE [LARGE SCALE GENOMIC DNA]</scope>
    <source>
        <strain evidence="1 2">DAOM 194757</strain>
    </source>
</reference>
<gene>
    <name evidence="1" type="ORF">C2G38_2325729</name>
</gene>
<evidence type="ECO:0000313" key="2">
    <source>
        <dbReference type="Proteomes" id="UP000266673"/>
    </source>
</evidence>
<protein>
    <recommendedName>
        <fullName evidence="3">FAR1 domain-containing protein</fullName>
    </recommendedName>
</protein>
<dbReference type="STRING" id="44941.A0A397V0N3"/>
<accession>A0A397V0N3</accession>
<dbReference type="Proteomes" id="UP000266673">
    <property type="component" value="Unassembled WGS sequence"/>
</dbReference>
<evidence type="ECO:0000313" key="1">
    <source>
        <dbReference type="EMBL" id="RIB13463.1"/>
    </source>
</evidence>
<keyword evidence="2" id="KW-1185">Reference proteome</keyword>
<evidence type="ECO:0008006" key="3">
    <source>
        <dbReference type="Google" id="ProtNLM"/>
    </source>
</evidence>
<organism evidence="1 2">
    <name type="scientific">Gigaspora rosea</name>
    <dbReference type="NCBI Taxonomy" id="44941"/>
    <lineage>
        <taxon>Eukaryota</taxon>
        <taxon>Fungi</taxon>
        <taxon>Fungi incertae sedis</taxon>
        <taxon>Mucoromycota</taxon>
        <taxon>Glomeromycotina</taxon>
        <taxon>Glomeromycetes</taxon>
        <taxon>Diversisporales</taxon>
        <taxon>Gigasporaceae</taxon>
        <taxon>Gigaspora</taxon>
    </lineage>
</organism>